<keyword evidence="5" id="KW-0472">Membrane</keyword>
<evidence type="ECO:0000256" key="3">
    <source>
        <dbReference type="ARBA" id="ARBA00022723"/>
    </source>
</evidence>
<dbReference type="SUPFAM" id="SSF48264">
    <property type="entry name" value="Cytochrome P450"/>
    <property type="match status" value="1"/>
</dbReference>
<keyword evidence="3" id="KW-0479">Metal-binding</keyword>
<dbReference type="PANTHER" id="PTHR24305:SF166">
    <property type="entry name" value="CYTOCHROME P450 12A4, MITOCHONDRIAL-RELATED"/>
    <property type="match status" value="1"/>
</dbReference>
<comment type="similarity">
    <text evidence="1">Belongs to the cytochrome P450 family.</text>
</comment>
<keyword evidence="8" id="KW-1185">Reference proteome</keyword>
<evidence type="ECO:0000256" key="4">
    <source>
        <dbReference type="ARBA" id="ARBA00023004"/>
    </source>
</evidence>
<gene>
    <name evidence="7" type="ORF">Daus18300_007881</name>
</gene>
<feature type="chain" id="PRO_5045635922" description="Cytochrome P450" evidence="6">
    <location>
        <begin position="18"/>
        <end position="526"/>
    </location>
</feature>
<comment type="caution">
    <text evidence="7">The sequence shown here is derived from an EMBL/GenBank/DDBJ whole genome shotgun (WGS) entry which is preliminary data.</text>
</comment>
<keyword evidence="6" id="KW-0732">Signal</keyword>
<evidence type="ECO:0000256" key="6">
    <source>
        <dbReference type="SAM" id="SignalP"/>
    </source>
</evidence>
<evidence type="ECO:0000313" key="7">
    <source>
        <dbReference type="EMBL" id="KAL1864101.1"/>
    </source>
</evidence>
<keyword evidence="2" id="KW-0349">Heme</keyword>
<keyword evidence="4" id="KW-0408">Iron</keyword>
<dbReference type="EMBL" id="JAWRVE010000071">
    <property type="protein sequence ID" value="KAL1864101.1"/>
    <property type="molecule type" value="Genomic_DNA"/>
</dbReference>
<evidence type="ECO:0008006" key="9">
    <source>
        <dbReference type="Google" id="ProtNLM"/>
    </source>
</evidence>
<protein>
    <recommendedName>
        <fullName evidence="9">Cytochrome P450</fullName>
    </recommendedName>
</protein>
<evidence type="ECO:0000256" key="1">
    <source>
        <dbReference type="ARBA" id="ARBA00010617"/>
    </source>
</evidence>
<sequence length="526" mass="59515">MASFFSAGLTLFELVAAYSCGVLSWDNTSRKTACLFLGLFILQWLGYKLYSVFIYPFYVSPLRRIPGPTGGHLFFGQFINLFRAETPISTYNEWKRQFPDEPIIRYLTLGNNEVIIPLTAEAQKYVLQTRCYDFPKPLWWQKMVRGFLGLGIATLEGDDHKLSRKLLSSSFALSNIRKLQPAFQKKAQQMCVFLDEAIASSDDGTGVVDVGDLLRKATLDVMGTTTLGTELSDLQDTHEGGNKARYNFCEAYDMILSEKTMSVLLMFANPYVPGGLRWLPLQANRDFLFASSWVRKTLTNLVRERYRKISNLKMNGKYRKDESSDLLTFIVEESGPGGVAEGIPEEHLVGHLLQFMAAGHETSATTIAYALLAMAENHAIQDTVRAEIEKLYLRSENPTSTEIDGLPYLENFVKECLPTTTHRESRVDMVFENTAIPAGTTFDIIPAMTLLDKGVWGSDVNEFDPTRWDRLSEEQLFAMLEMKVFLVELVRHHCFLKLEGSYSVPVPGLTMRPTNMRIRLEKIASK</sequence>
<keyword evidence="5" id="KW-1133">Transmembrane helix</keyword>
<evidence type="ECO:0000256" key="5">
    <source>
        <dbReference type="SAM" id="Phobius"/>
    </source>
</evidence>
<reference evidence="7 8" key="1">
    <citation type="journal article" date="2024" name="IMA Fungus">
        <title>IMA Genome - F19 : A genome assembly and annotation guide to empower mycologists, including annotated draft genome sequences of Ceratocystis pirilliformis, Diaporthe australafricana, Fusarium ophioides, Paecilomyces lecythidis, and Sporothrix stenoceras.</title>
        <authorList>
            <person name="Aylward J."/>
            <person name="Wilson A.M."/>
            <person name="Visagie C.M."/>
            <person name="Spraker J."/>
            <person name="Barnes I."/>
            <person name="Buitendag C."/>
            <person name="Ceriani C."/>
            <person name="Del Mar Angel L."/>
            <person name="du Plessis D."/>
            <person name="Fuchs T."/>
            <person name="Gasser K."/>
            <person name="Kramer D."/>
            <person name="Li W."/>
            <person name="Munsamy K."/>
            <person name="Piso A."/>
            <person name="Price J.L."/>
            <person name="Sonnekus B."/>
            <person name="Thomas C."/>
            <person name="van der Nest A."/>
            <person name="van Dijk A."/>
            <person name="van Heerden A."/>
            <person name="van Vuuren N."/>
            <person name="Yilmaz N."/>
            <person name="Duong T.A."/>
            <person name="van der Merwe N.A."/>
            <person name="Wingfield M.J."/>
            <person name="Wingfield B.D."/>
        </authorList>
    </citation>
    <scope>NUCLEOTIDE SEQUENCE [LARGE SCALE GENOMIC DNA]</scope>
    <source>
        <strain evidence="7 8">CMW 18300</strain>
    </source>
</reference>
<dbReference type="InterPro" id="IPR050121">
    <property type="entry name" value="Cytochrome_P450_monoxygenase"/>
</dbReference>
<evidence type="ECO:0000256" key="2">
    <source>
        <dbReference type="ARBA" id="ARBA00022617"/>
    </source>
</evidence>
<dbReference type="Gene3D" id="1.10.630.10">
    <property type="entry name" value="Cytochrome P450"/>
    <property type="match status" value="1"/>
</dbReference>
<feature type="transmembrane region" description="Helical" evidence="5">
    <location>
        <begin position="33"/>
        <end position="58"/>
    </location>
</feature>
<proteinExistence type="inferred from homology"/>
<keyword evidence="5" id="KW-0812">Transmembrane</keyword>
<dbReference type="Pfam" id="PF00067">
    <property type="entry name" value="p450"/>
    <property type="match status" value="1"/>
</dbReference>
<dbReference type="InterPro" id="IPR001128">
    <property type="entry name" value="Cyt_P450"/>
</dbReference>
<name>A0ABR3WKR5_9PEZI</name>
<evidence type="ECO:0000313" key="8">
    <source>
        <dbReference type="Proteomes" id="UP001583177"/>
    </source>
</evidence>
<feature type="signal peptide" evidence="6">
    <location>
        <begin position="1"/>
        <end position="17"/>
    </location>
</feature>
<organism evidence="7 8">
    <name type="scientific">Diaporthe australafricana</name>
    <dbReference type="NCBI Taxonomy" id="127596"/>
    <lineage>
        <taxon>Eukaryota</taxon>
        <taxon>Fungi</taxon>
        <taxon>Dikarya</taxon>
        <taxon>Ascomycota</taxon>
        <taxon>Pezizomycotina</taxon>
        <taxon>Sordariomycetes</taxon>
        <taxon>Sordariomycetidae</taxon>
        <taxon>Diaporthales</taxon>
        <taxon>Diaporthaceae</taxon>
        <taxon>Diaporthe</taxon>
    </lineage>
</organism>
<dbReference type="Proteomes" id="UP001583177">
    <property type="component" value="Unassembled WGS sequence"/>
</dbReference>
<accession>A0ABR3WKR5</accession>
<dbReference type="PANTHER" id="PTHR24305">
    <property type="entry name" value="CYTOCHROME P450"/>
    <property type="match status" value="1"/>
</dbReference>
<dbReference type="InterPro" id="IPR036396">
    <property type="entry name" value="Cyt_P450_sf"/>
</dbReference>